<dbReference type="OrthoDB" id="196782at2759"/>
<dbReference type="PANTHER" id="PTHR34543">
    <property type="entry name" value="PROTEIN ABA DEFICIENT 4, CHLOROPLASTIC"/>
    <property type="match status" value="1"/>
</dbReference>
<evidence type="ECO:0000313" key="2">
    <source>
        <dbReference type="EMBL" id="EKX49333.1"/>
    </source>
</evidence>
<evidence type="ECO:0008006" key="5">
    <source>
        <dbReference type="Google" id="ProtNLM"/>
    </source>
</evidence>
<dbReference type="EnsemblProtists" id="EKX49333">
    <property type="protein sequence ID" value="EKX49333"/>
    <property type="gene ID" value="GUITHDRAFT_151509"/>
</dbReference>
<dbReference type="HOGENOM" id="CLU_1221652_0_0_1"/>
<evidence type="ECO:0000256" key="1">
    <source>
        <dbReference type="SAM" id="Phobius"/>
    </source>
</evidence>
<dbReference type="Proteomes" id="UP000011087">
    <property type="component" value="Unassembled WGS sequence"/>
</dbReference>
<keyword evidence="4" id="KW-1185">Reference proteome</keyword>
<dbReference type="KEGG" id="gtt:GUITHDRAFT_151509"/>
<evidence type="ECO:0000313" key="3">
    <source>
        <dbReference type="EnsemblProtists" id="EKX49333"/>
    </source>
</evidence>
<evidence type="ECO:0000313" key="4">
    <source>
        <dbReference type="Proteomes" id="UP000011087"/>
    </source>
</evidence>
<accession>L1JMP5</accession>
<proteinExistence type="predicted"/>
<dbReference type="Pfam" id="PF14108">
    <property type="entry name" value="ABA4-like"/>
    <property type="match status" value="1"/>
</dbReference>
<protein>
    <recommendedName>
        <fullName evidence="5">DUF4281 domain-containing protein</fullName>
    </recommendedName>
</protein>
<keyword evidence="1" id="KW-0472">Membrane</keyword>
<dbReference type="GeneID" id="17306063"/>
<organism evidence="2">
    <name type="scientific">Guillardia theta (strain CCMP2712)</name>
    <name type="common">Cryptophyte</name>
    <dbReference type="NCBI Taxonomy" id="905079"/>
    <lineage>
        <taxon>Eukaryota</taxon>
        <taxon>Cryptophyceae</taxon>
        <taxon>Pyrenomonadales</taxon>
        <taxon>Geminigeraceae</taxon>
        <taxon>Guillardia</taxon>
    </lineage>
</organism>
<gene>
    <name evidence="2" type="ORF">GUITHDRAFT_151509</name>
</gene>
<dbReference type="AlphaFoldDB" id="L1JMP5"/>
<feature type="transmembrane region" description="Helical" evidence="1">
    <location>
        <begin position="97"/>
        <end position="117"/>
    </location>
</feature>
<name>L1JMP5_GUITC</name>
<dbReference type="InterPro" id="IPR025461">
    <property type="entry name" value="ABA4-like"/>
</dbReference>
<reference evidence="4" key="2">
    <citation type="submission" date="2012-11" db="EMBL/GenBank/DDBJ databases">
        <authorList>
            <person name="Kuo A."/>
            <person name="Curtis B.A."/>
            <person name="Tanifuji G."/>
            <person name="Burki F."/>
            <person name="Gruber A."/>
            <person name="Irimia M."/>
            <person name="Maruyama S."/>
            <person name="Arias M.C."/>
            <person name="Ball S.G."/>
            <person name="Gile G.H."/>
            <person name="Hirakawa Y."/>
            <person name="Hopkins J.F."/>
            <person name="Rensing S.A."/>
            <person name="Schmutz J."/>
            <person name="Symeonidi A."/>
            <person name="Elias M."/>
            <person name="Eveleigh R.J."/>
            <person name="Herman E.K."/>
            <person name="Klute M.J."/>
            <person name="Nakayama T."/>
            <person name="Obornik M."/>
            <person name="Reyes-Prieto A."/>
            <person name="Armbrust E.V."/>
            <person name="Aves S.J."/>
            <person name="Beiko R.G."/>
            <person name="Coutinho P."/>
            <person name="Dacks J.B."/>
            <person name="Durnford D.G."/>
            <person name="Fast N.M."/>
            <person name="Green B.R."/>
            <person name="Grisdale C."/>
            <person name="Hempe F."/>
            <person name="Henrissat B."/>
            <person name="Hoppner M.P."/>
            <person name="Ishida K.-I."/>
            <person name="Kim E."/>
            <person name="Koreny L."/>
            <person name="Kroth P.G."/>
            <person name="Liu Y."/>
            <person name="Malik S.-B."/>
            <person name="Maier U.G."/>
            <person name="McRose D."/>
            <person name="Mock T."/>
            <person name="Neilson J.A."/>
            <person name="Onodera N.T."/>
            <person name="Poole A.M."/>
            <person name="Pritham E.J."/>
            <person name="Richards T.A."/>
            <person name="Rocap G."/>
            <person name="Roy S.W."/>
            <person name="Sarai C."/>
            <person name="Schaack S."/>
            <person name="Shirato S."/>
            <person name="Slamovits C.H."/>
            <person name="Spencer D.F."/>
            <person name="Suzuki S."/>
            <person name="Worden A.Z."/>
            <person name="Zauner S."/>
            <person name="Barry K."/>
            <person name="Bell C."/>
            <person name="Bharti A.K."/>
            <person name="Crow J.A."/>
            <person name="Grimwood J."/>
            <person name="Kramer R."/>
            <person name="Lindquist E."/>
            <person name="Lucas S."/>
            <person name="Salamov A."/>
            <person name="McFadden G.I."/>
            <person name="Lane C.E."/>
            <person name="Keeling P.J."/>
            <person name="Gray M.W."/>
            <person name="Grigoriev I.V."/>
            <person name="Archibald J.M."/>
        </authorList>
    </citation>
    <scope>NUCLEOTIDE SEQUENCE</scope>
    <source>
        <strain evidence="4">CCMP2712</strain>
    </source>
</reference>
<feature type="transmembrane region" description="Helical" evidence="1">
    <location>
        <begin position="173"/>
        <end position="194"/>
    </location>
</feature>
<dbReference type="PaxDb" id="55529-EKX49333"/>
<dbReference type="OMA" id="ASCAFTW"/>
<dbReference type="PANTHER" id="PTHR34543:SF1">
    <property type="entry name" value="PROTEIN ABA DEFICIENT 4, CHLOROPLASTIC"/>
    <property type="match status" value="1"/>
</dbReference>
<reference evidence="2 4" key="1">
    <citation type="journal article" date="2012" name="Nature">
        <title>Algal genomes reveal evolutionary mosaicism and the fate of nucleomorphs.</title>
        <authorList>
            <consortium name="DOE Joint Genome Institute"/>
            <person name="Curtis B.A."/>
            <person name="Tanifuji G."/>
            <person name="Burki F."/>
            <person name="Gruber A."/>
            <person name="Irimia M."/>
            <person name="Maruyama S."/>
            <person name="Arias M.C."/>
            <person name="Ball S.G."/>
            <person name="Gile G.H."/>
            <person name="Hirakawa Y."/>
            <person name="Hopkins J.F."/>
            <person name="Kuo A."/>
            <person name="Rensing S.A."/>
            <person name="Schmutz J."/>
            <person name="Symeonidi A."/>
            <person name="Elias M."/>
            <person name="Eveleigh R.J."/>
            <person name="Herman E.K."/>
            <person name="Klute M.J."/>
            <person name="Nakayama T."/>
            <person name="Obornik M."/>
            <person name="Reyes-Prieto A."/>
            <person name="Armbrust E.V."/>
            <person name="Aves S.J."/>
            <person name="Beiko R.G."/>
            <person name="Coutinho P."/>
            <person name="Dacks J.B."/>
            <person name="Durnford D.G."/>
            <person name="Fast N.M."/>
            <person name="Green B.R."/>
            <person name="Grisdale C.J."/>
            <person name="Hempel F."/>
            <person name="Henrissat B."/>
            <person name="Hoppner M.P."/>
            <person name="Ishida K."/>
            <person name="Kim E."/>
            <person name="Koreny L."/>
            <person name="Kroth P.G."/>
            <person name="Liu Y."/>
            <person name="Malik S.B."/>
            <person name="Maier U.G."/>
            <person name="McRose D."/>
            <person name="Mock T."/>
            <person name="Neilson J.A."/>
            <person name="Onodera N.T."/>
            <person name="Poole A.M."/>
            <person name="Pritham E.J."/>
            <person name="Richards T.A."/>
            <person name="Rocap G."/>
            <person name="Roy S.W."/>
            <person name="Sarai C."/>
            <person name="Schaack S."/>
            <person name="Shirato S."/>
            <person name="Slamovits C.H."/>
            <person name="Spencer D.F."/>
            <person name="Suzuki S."/>
            <person name="Worden A.Z."/>
            <person name="Zauner S."/>
            <person name="Barry K."/>
            <person name="Bell C."/>
            <person name="Bharti A.K."/>
            <person name="Crow J.A."/>
            <person name="Grimwood J."/>
            <person name="Kramer R."/>
            <person name="Lindquist E."/>
            <person name="Lucas S."/>
            <person name="Salamov A."/>
            <person name="McFadden G.I."/>
            <person name="Lane C.E."/>
            <person name="Keeling P.J."/>
            <person name="Gray M.W."/>
            <person name="Grigoriev I.V."/>
            <person name="Archibald J.M."/>
        </authorList>
    </citation>
    <scope>NUCLEOTIDE SEQUENCE</scope>
    <source>
        <strain evidence="2 4">CCMP2712</strain>
    </source>
</reference>
<sequence>MVAFAALLLPHEVEVLSIRPPPAGPVGLRHTSNPLRLLTPRPFHQKPRHPTRAGDDVRVRMVGAESLFVANNLAAVPLWSLMILFPKSRKAQSVMSSMAIFLPFIALYVFNLITSFTKPEISVAASSFSSLSGLAALFSHQAVVSSSWSHHICFDLFVGRWIFFDALRNRVPATLSLIATMLFGPIGLLLHLITRILLSKEGPKDALTDGVTDSLSDENLLRMVDDN</sequence>
<keyword evidence="1" id="KW-1133">Transmembrane helix</keyword>
<feature type="transmembrane region" description="Helical" evidence="1">
    <location>
        <begin position="67"/>
        <end position="85"/>
    </location>
</feature>
<dbReference type="RefSeq" id="XP_005836313.1">
    <property type="nucleotide sequence ID" value="XM_005836256.1"/>
</dbReference>
<reference evidence="3" key="3">
    <citation type="submission" date="2016-03" db="UniProtKB">
        <authorList>
            <consortium name="EnsemblProtists"/>
        </authorList>
    </citation>
    <scope>IDENTIFICATION</scope>
</reference>
<dbReference type="EMBL" id="JH992982">
    <property type="protein sequence ID" value="EKX49333.1"/>
    <property type="molecule type" value="Genomic_DNA"/>
</dbReference>
<keyword evidence="1" id="KW-0812">Transmembrane</keyword>
<dbReference type="eggNOG" id="ENOG502QVVZ">
    <property type="taxonomic scope" value="Eukaryota"/>
</dbReference>